<name>A0A4U6VN73_SETVI</name>
<dbReference type="Proteomes" id="UP000298652">
    <property type="component" value="Chromosome 2"/>
</dbReference>
<dbReference type="SUPFAM" id="SSF81383">
    <property type="entry name" value="F-box domain"/>
    <property type="match status" value="1"/>
</dbReference>
<keyword evidence="3" id="KW-1185">Reference proteome</keyword>
<dbReference type="PANTHER" id="PTHR32133">
    <property type="entry name" value="OS07G0120400 PROTEIN"/>
    <property type="match status" value="1"/>
</dbReference>
<reference evidence="2" key="1">
    <citation type="submission" date="2019-03" db="EMBL/GenBank/DDBJ databases">
        <title>WGS assembly of Setaria viridis.</title>
        <authorList>
            <person name="Huang P."/>
            <person name="Jenkins J."/>
            <person name="Grimwood J."/>
            <person name="Barry K."/>
            <person name="Healey A."/>
            <person name="Mamidi S."/>
            <person name="Sreedasyam A."/>
            <person name="Shu S."/>
            <person name="Feldman M."/>
            <person name="Wu J."/>
            <person name="Yu Y."/>
            <person name="Chen C."/>
            <person name="Johnson J."/>
            <person name="Rokhsar D."/>
            <person name="Baxter I."/>
            <person name="Schmutz J."/>
            <person name="Brutnell T."/>
            <person name="Kellogg E."/>
        </authorList>
    </citation>
    <scope>NUCLEOTIDE SEQUENCE [LARGE SCALE GENOMIC DNA]</scope>
</reference>
<dbReference type="Gramene" id="TKW31191">
    <property type="protein sequence ID" value="TKW31191"/>
    <property type="gene ID" value="SEVIR_2G088825v2"/>
</dbReference>
<evidence type="ECO:0000313" key="2">
    <source>
        <dbReference type="EMBL" id="TKW31191.1"/>
    </source>
</evidence>
<dbReference type="EMBL" id="CM016553">
    <property type="protein sequence ID" value="TKW31191.1"/>
    <property type="molecule type" value="Genomic_DNA"/>
</dbReference>
<gene>
    <name evidence="2" type="ORF">SEVIR_2G088825v2</name>
</gene>
<dbReference type="AlphaFoldDB" id="A0A4U6VN73"/>
<sequence>MVPLEELVEEVLLRFPPAEPDKLVRAALVCKEWYAIVSAPRFRRRFCEFHRTPAVVGLLFNSWGEDGGHIPPRPHLAHLHKPRRADELARARRAPWPGTMTMLVKVVTMRDGQLGVARLDGAAARLSLREMEEASPTGDIGWTKVTVVELEKLLPAAALPISPYFATFAHGVGVFF</sequence>
<proteinExistence type="predicted"/>
<evidence type="ECO:0000259" key="1">
    <source>
        <dbReference type="Pfam" id="PF00646"/>
    </source>
</evidence>
<feature type="domain" description="F-box" evidence="1">
    <location>
        <begin position="5"/>
        <end position="44"/>
    </location>
</feature>
<dbReference type="Pfam" id="PF00646">
    <property type="entry name" value="F-box"/>
    <property type="match status" value="1"/>
</dbReference>
<dbReference type="PANTHER" id="PTHR32133:SF386">
    <property type="entry name" value="F-BOX DOMAIN-CONTAINING PROTEIN"/>
    <property type="match status" value="1"/>
</dbReference>
<evidence type="ECO:0000313" key="3">
    <source>
        <dbReference type="Proteomes" id="UP000298652"/>
    </source>
</evidence>
<protein>
    <recommendedName>
        <fullName evidence="1">F-box domain-containing protein</fullName>
    </recommendedName>
</protein>
<dbReference type="InterPro" id="IPR036047">
    <property type="entry name" value="F-box-like_dom_sf"/>
</dbReference>
<organism evidence="2 3">
    <name type="scientific">Setaria viridis</name>
    <name type="common">Green bristlegrass</name>
    <name type="synonym">Setaria italica subsp. viridis</name>
    <dbReference type="NCBI Taxonomy" id="4556"/>
    <lineage>
        <taxon>Eukaryota</taxon>
        <taxon>Viridiplantae</taxon>
        <taxon>Streptophyta</taxon>
        <taxon>Embryophyta</taxon>
        <taxon>Tracheophyta</taxon>
        <taxon>Spermatophyta</taxon>
        <taxon>Magnoliopsida</taxon>
        <taxon>Liliopsida</taxon>
        <taxon>Poales</taxon>
        <taxon>Poaceae</taxon>
        <taxon>PACMAD clade</taxon>
        <taxon>Panicoideae</taxon>
        <taxon>Panicodae</taxon>
        <taxon>Paniceae</taxon>
        <taxon>Cenchrinae</taxon>
        <taxon>Setaria</taxon>
    </lineage>
</organism>
<dbReference type="InterPro" id="IPR001810">
    <property type="entry name" value="F-box_dom"/>
</dbReference>
<accession>A0A4U6VN73</accession>